<dbReference type="Gene3D" id="3.40.50.150">
    <property type="entry name" value="Vaccinia Virus protein VP39"/>
    <property type="match status" value="1"/>
</dbReference>
<dbReference type="STRING" id="356882.A0A423WBK5"/>
<dbReference type="Pfam" id="PF13489">
    <property type="entry name" value="Methyltransf_23"/>
    <property type="match status" value="1"/>
</dbReference>
<evidence type="ECO:0000313" key="1">
    <source>
        <dbReference type="EMBL" id="ROW00733.1"/>
    </source>
</evidence>
<keyword evidence="2" id="KW-1185">Reference proteome</keyword>
<dbReference type="AlphaFoldDB" id="A0A423WBK5"/>
<dbReference type="OrthoDB" id="540004at2759"/>
<dbReference type="InterPro" id="IPR029063">
    <property type="entry name" value="SAM-dependent_MTases_sf"/>
</dbReference>
<proteinExistence type="predicted"/>
<dbReference type="PANTHER" id="PTHR45036:SF1">
    <property type="entry name" value="METHYLTRANSFERASE LIKE 7A"/>
    <property type="match status" value="1"/>
</dbReference>
<dbReference type="Proteomes" id="UP000283895">
    <property type="component" value="Unassembled WGS sequence"/>
</dbReference>
<dbReference type="EMBL" id="LKEA01000020">
    <property type="protein sequence ID" value="ROW00733.1"/>
    <property type="molecule type" value="Genomic_DNA"/>
</dbReference>
<protein>
    <recommendedName>
        <fullName evidence="3">Methyltransferase type 11 domain-containing protein</fullName>
    </recommendedName>
</protein>
<dbReference type="PANTHER" id="PTHR45036">
    <property type="entry name" value="METHYLTRANSFERASE LIKE 7B"/>
    <property type="match status" value="1"/>
</dbReference>
<evidence type="ECO:0000313" key="2">
    <source>
        <dbReference type="Proteomes" id="UP000283895"/>
    </source>
</evidence>
<dbReference type="SUPFAM" id="SSF53335">
    <property type="entry name" value="S-adenosyl-L-methionine-dependent methyltransferases"/>
    <property type="match status" value="1"/>
</dbReference>
<accession>A0A423WBK5</accession>
<organism evidence="1 2">
    <name type="scientific">Cytospora schulzeri</name>
    <dbReference type="NCBI Taxonomy" id="448051"/>
    <lineage>
        <taxon>Eukaryota</taxon>
        <taxon>Fungi</taxon>
        <taxon>Dikarya</taxon>
        <taxon>Ascomycota</taxon>
        <taxon>Pezizomycotina</taxon>
        <taxon>Sordariomycetes</taxon>
        <taxon>Sordariomycetidae</taxon>
        <taxon>Diaporthales</taxon>
        <taxon>Cytosporaceae</taxon>
        <taxon>Cytospora</taxon>
    </lineage>
</organism>
<dbReference type="CDD" id="cd02440">
    <property type="entry name" value="AdoMet_MTases"/>
    <property type="match status" value="1"/>
</dbReference>
<name>A0A423WBK5_9PEZI</name>
<comment type="caution">
    <text evidence="1">The sequence shown here is derived from an EMBL/GenBank/DDBJ whole genome shotgun (WGS) entry which is preliminary data.</text>
</comment>
<gene>
    <name evidence="1" type="ORF">VMCG_06542</name>
</gene>
<dbReference type="InterPro" id="IPR052356">
    <property type="entry name" value="Thiol_S-MT"/>
</dbReference>
<sequence>MSSPENNGPPPGFWARLVSYVELRQPFQFAAWYYLRDIWARLRRGHITSVLFGNDNIREHAFAEFLQAVDHNFAAYESTTAVPSLVASAHGVVLELGPGTGNQLDRFTPERIEHIYGVEPNTTFSPGFMDRLRATRLGQDGKYTLIPCGIEDGESLARFGIVEGSVDCVVSMQVLCSIPDLEEQVRHIFNLLKPGGELIFWEHCRSSDPVTRVVQWIWCLLWPTVVGGCRLDRVTKEALVRAADWERVEVEMDMLAQDPMPRLWGRLIKPRAA</sequence>
<reference evidence="1 2" key="1">
    <citation type="submission" date="2015-09" db="EMBL/GenBank/DDBJ databases">
        <title>Host preference determinants of Valsa canker pathogens revealed by comparative genomics.</title>
        <authorList>
            <person name="Yin Z."/>
            <person name="Huang L."/>
        </authorList>
    </citation>
    <scope>NUCLEOTIDE SEQUENCE [LARGE SCALE GENOMIC DNA]</scope>
    <source>
        <strain evidence="1 2">03-1</strain>
    </source>
</reference>
<evidence type="ECO:0008006" key="3">
    <source>
        <dbReference type="Google" id="ProtNLM"/>
    </source>
</evidence>